<evidence type="ECO:0000256" key="1">
    <source>
        <dbReference type="SAM" id="SignalP"/>
    </source>
</evidence>
<reference evidence="4 5" key="1">
    <citation type="submission" date="2013-08" db="EMBL/GenBank/DDBJ databases">
        <authorList>
            <person name="Weinstock G."/>
            <person name="Sodergren E."/>
            <person name="Wylie T."/>
            <person name="Fulton L."/>
            <person name="Fulton R."/>
            <person name="Fronick C."/>
            <person name="O'Laughlin M."/>
            <person name="Godfrey J."/>
            <person name="Miner T."/>
            <person name="Herter B."/>
            <person name="Appelbaum E."/>
            <person name="Cordes M."/>
            <person name="Lek S."/>
            <person name="Wollam A."/>
            <person name="Pepin K.H."/>
            <person name="Palsikar V.B."/>
            <person name="Mitreva M."/>
            <person name="Wilson R.K."/>
        </authorList>
    </citation>
    <scope>NUCLEOTIDE SEQUENCE [LARGE SCALE GENOMIC DNA]</scope>
    <source>
        <strain evidence="4 5">ATCC 15930</strain>
    </source>
</reference>
<evidence type="ECO:0000259" key="2">
    <source>
        <dbReference type="Pfam" id="PF01833"/>
    </source>
</evidence>
<dbReference type="RefSeq" id="WP_018967658.1">
    <property type="nucleotide sequence ID" value="NZ_KB899216.1"/>
</dbReference>
<dbReference type="HOGENOM" id="CLU_719114_0_0_10"/>
<dbReference type="InterPro" id="IPR014756">
    <property type="entry name" value="Ig_E-set"/>
</dbReference>
<dbReference type="Proteomes" id="UP000027442">
    <property type="component" value="Unassembled WGS sequence"/>
</dbReference>
<dbReference type="EMBL" id="JNGW01000077">
    <property type="protein sequence ID" value="KDR52120.1"/>
    <property type="molecule type" value="Genomic_DNA"/>
</dbReference>
<dbReference type="InterPro" id="IPR013783">
    <property type="entry name" value="Ig-like_fold"/>
</dbReference>
<protein>
    <recommendedName>
        <fullName evidence="6">Surface glycan-binding protein B xyloglucan binding domain-containing protein</fullName>
    </recommendedName>
</protein>
<evidence type="ECO:0000259" key="3">
    <source>
        <dbReference type="Pfam" id="PF18329"/>
    </source>
</evidence>
<feature type="domain" description="Surface glycan-binding protein B xyloglucan binding" evidence="3">
    <location>
        <begin position="213"/>
        <end position="426"/>
    </location>
</feature>
<name>A0A069QH77_HOYLO</name>
<dbReference type="InterPro" id="IPR040475">
    <property type="entry name" value="SGBP_B_XBD"/>
</dbReference>
<sequence length="428" mass="46463">MKRSIITLRSLAASLALATLALTACSDQPDKYEPTGGSPQVQYIRLPESADSIITQSYMQRTICLVGSNLRSVRRMFFNDKEAVLNSSFITDNTLLVDIPGEIPSAVTDKIYMVNGDGDTTTHAFHVIVPPPSVMTMSCEYAPAGEEVTITGDYFIQDPYKPLQVLFNDGAVPVTDIKSITKNSITFTMPTGATAGRVIVQSVYGKGKSDFVYKDTRNIIFDFDGSHGGMTKGHGWRAGNIRSGGIDGSYLYFGGVKMLGKVGATWAEDNFAMNYWPEPANNFPEISSIPAIAAMLDTCSIADLVLKFECRVPANNTWSASALQAIFTGNADVTYTNANSQYYGNKGLPRGLWIPWQATGSYNTGDKWVTVSMPLSAFNKTGDGQTASSPLTKDRLTGFTFFLWSGGVEGTDCEPELHIDNVRLVPAK</sequence>
<evidence type="ECO:0000313" key="4">
    <source>
        <dbReference type="EMBL" id="KDR52120.1"/>
    </source>
</evidence>
<dbReference type="Gene3D" id="2.60.40.10">
    <property type="entry name" value="Immunoglobulins"/>
    <property type="match status" value="2"/>
</dbReference>
<keyword evidence="5" id="KW-1185">Reference proteome</keyword>
<feature type="chain" id="PRO_5001668541" description="Surface glycan-binding protein B xyloglucan binding domain-containing protein" evidence="1">
    <location>
        <begin position="27"/>
        <end position="428"/>
    </location>
</feature>
<organism evidence="4 5">
    <name type="scientific">Hoylesella loescheii DSM 19665 = JCM 12249 = ATCC 15930</name>
    <dbReference type="NCBI Taxonomy" id="1122985"/>
    <lineage>
        <taxon>Bacteria</taxon>
        <taxon>Pseudomonadati</taxon>
        <taxon>Bacteroidota</taxon>
        <taxon>Bacteroidia</taxon>
        <taxon>Bacteroidales</taxon>
        <taxon>Prevotellaceae</taxon>
        <taxon>Hoylesella</taxon>
    </lineage>
</organism>
<keyword evidence="1" id="KW-0732">Signal</keyword>
<gene>
    <name evidence="4" type="ORF">HMPREF1991_01819</name>
</gene>
<comment type="caution">
    <text evidence="4">The sequence shown here is derived from an EMBL/GenBank/DDBJ whole genome shotgun (WGS) entry which is preliminary data.</text>
</comment>
<dbReference type="Pfam" id="PF01833">
    <property type="entry name" value="TIG"/>
    <property type="match status" value="1"/>
</dbReference>
<dbReference type="CDD" id="cd00102">
    <property type="entry name" value="IPT"/>
    <property type="match status" value="1"/>
</dbReference>
<evidence type="ECO:0000313" key="5">
    <source>
        <dbReference type="Proteomes" id="UP000027442"/>
    </source>
</evidence>
<dbReference type="InterPro" id="IPR002909">
    <property type="entry name" value="IPT_dom"/>
</dbReference>
<dbReference type="PROSITE" id="PS51257">
    <property type="entry name" value="PROKAR_LIPOPROTEIN"/>
    <property type="match status" value="1"/>
</dbReference>
<feature type="signal peptide" evidence="1">
    <location>
        <begin position="1"/>
        <end position="26"/>
    </location>
</feature>
<dbReference type="AlphaFoldDB" id="A0A069QH77"/>
<feature type="domain" description="IPT/TIG" evidence="2">
    <location>
        <begin position="132"/>
        <end position="205"/>
    </location>
</feature>
<accession>A0A069QH77</accession>
<proteinExistence type="predicted"/>
<dbReference type="eggNOG" id="ENOG502Z8Q6">
    <property type="taxonomic scope" value="Bacteria"/>
</dbReference>
<dbReference type="Pfam" id="PF18329">
    <property type="entry name" value="SGBP_B_XBD"/>
    <property type="match status" value="1"/>
</dbReference>
<dbReference type="SUPFAM" id="SSF81296">
    <property type="entry name" value="E set domains"/>
    <property type="match status" value="1"/>
</dbReference>
<dbReference type="GO" id="GO:0030247">
    <property type="term" value="F:polysaccharide binding"/>
    <property type="evidence" value="ECO:0007669"/>
    <property type="project" value="InterPro"/>
</dbReference>
<evidence type="ECO:0008006" key="6">
    <source>
        <dbReference type="Google" id="ProtNLM"/>
    </source>
</evidence>
<dbReference type="PATRIC" id="fig|1122985.7.peg.1893"/>